<dbReference type="InterPro" id="IPR029062">
    <property type="entry name" value="Class_I_gatase-like"/>
</dbReference>
<name>A0A948TIU9_9LACO</name>
<evidence type="ECO:0008006" key="3">
    <source>
        <dbReference type="Google" id="ProtNLM"/>
    </source>
</evidence>
<dbReference type="AlphaFoldDB" id="A0A948TIU9"/>
<reference evidence="1" key="1">
    <citation type="journal article" date="2021" name="PeerJ">
        <title>Extensive microbial diversity within the chicken gut microbiome revealed by metagenomics and culture.</title>
        <authorList>
            <person name="Gilroy R."/>
            <person name="Ravi A."/>
            <person name="Getino M."/>
            <person name="Pursley I."/>
            <person name="Horton D.L."/>
            <person name="Alikhan N.F."/>
            <person name="Baker D."/>
            <person name="Gharbi K."/>
            <person name="Hall N."/>
            <person name="Watson M."/>
            <person name="Adriaenssens E.M."/>
            <person name="Foster-Nyarko E."/>
            <person name="Jarju S."/>
            <person name="Secka A."/>
            <person name="Antonio M."/>
            <person name="Oren A."/>
            <person name="Chaudhuri R.R."/>
            <person name="La Ragione R."/>
            <person name="Hildebrand F."/>
            <person name="Pallen M.J."/>
        </authorList>
    </citation>
    <scope>NUCLEOTIDE SEQUENCE</scope>
    <source>
        <strain evidence="1">F6-6636</strain>
    </source>
</reference>
<accession>A0A948TIU9</accession>
<comment type="caution">
    <text evidence="1">The sequence shown here is derived from an EMBL/GenBank/DDBJ whole genome shotgun (WGS) entry which is preliminary data.</text>
</comment>
<dbReference type="Gene3D" id="3.40.50.880">
    <property type="match status" value="1"/>
</dbReference>
<dbReference type="EMBL" id="JAHLFS010000024">
    <property type="protein sequence ID" value="MBU3851424.1"/>
    <property type="molecule type" value="Genomic_DNA"/>
</dbReference>
<dbReference type="InterPro" id="IPR044992">
    <property type="entry name" value="ChyE-like"/>
</dbReference>
<evidence type="ECO:0000313" key="1">
    <source>
        <dbReference type="EMBL" id="MBU3851424.1"/>
    </source>
</evidence>
<dbReference type="PANTHER" id="PTHR42695:SF5">
    <property type="entry name" value="GLUTAMINE AMIDOTRANSFERASE YLR126C-RELATED"/>
    <property type="match status" value="1"/>
</dbReference>
<protein>
    <recommendedName>
        <fullName evidence="3">Glutamine amidotransferase domain-containing protein</fullName>
    </recommendedName>
</protein>
<dbReference type="SUPFAM" id="SSF52317">
    <property type="entry name" value="Class I glutamine amidotransferase-like"/>
    <property type="match status" value="1"/>
</dbReference>
<dbReference type="Proteomes" id="UP000777303">
    <property type="component" value="Unassembled WGS sequence"/>
</dbReference>
<reference evidence="1" key="2">
    <citation type="submission" date="2021-04" db="EMBL/GenBank/DDBJ databases">
        <authorList>
            <person name="Gilroy R."/>
        </authorList>
    </citation>
    <scope>NUCLEOTIDE SEQUENCE</scope>
    <source>
        <strain evidence="1">F6-6636</strain>
    </source>
</reference>
<organism evidence="1 2">
    <name type="scientific">Candidatus Paralactobacillus gallistercoris</name>
    <dbReference type="NCBI Taxonomy" id="2838724"/>
    <lineage>
        <taxon>Bacteria</taxon>
        <taxon>Bacillati</taxon>
        <taxon>Bacillota</taxon>
        <taxon>Bacilli</taxon>
        <taxon>Lactobacillales</taxon>
        <taxon>Lactobacillaceae</taxon>
        <taxon>Lactobacillus</taxon>
    </lineage>
</organism>
<sequence>MLKKHLYLLQHDATNTAGIINAWLNQHVDTLTATTLRLDQGYNLTPLDPNSIDGLIILDSAASVDDHADWNAAERILIRTCDKRHVPVLGIGFGSCQIARAFSAAVTPVTPINEWRFVTNVDNQQKYQVWQNNHEMWHLPAGAQSLFVDDCQKPQAFTLHEQLVGLQMHFEVTNDILQQMHVSQPIDSSVLPRNQQYLRQLLTKLFIKN</sequence>
<gene>
    <name evidence="1" type="ORF">H9901_01825</name>
</gene>
<proteinExistence type="predicted"/>
<dbReference type="PANTHER" id="PTHR42695">
    <property type="entry name" value="GLUTAMINE AMIDOTRANSFERASE YLR126C-RELATED"/>
    <property type="match status" value="1"/>
</dbReference>
<dbReference type="GO" id="GO:0005829">
    <property type="term" value="C:cytosol"/>
    <property type="evidence" value="ECO:0007669"/>
    <property type="project" value="TreeGrafter"/>
</dbReference>
<evidence type="ECO:0000313" key="2">
    <source>
        <dbReference type="Proteomes" id="UP000777303"/>
    </source>
</evidence>